<reference evidence="2" key="2">
    <citation type="submission" date="2025-08" db="UniProtKB">
        <authorList>
            <consortium name="RefSeq"/>
        </authorList>
    </citation>
    <scope>IDENTIFICATION</scope>
    <source>
        <tissue evidence="2">Leaf</tissue>
    </source>
</reference>
<evidence type="ECO:0000313" key="2">
    <source>
        <dbReference type="RefSeq" id="XP_014510152.1"/>
    </source>
</evidence>
<accession>A0A1S3UW11</accession>
<gene>
    <name evidence="2" type="primary">LOC106769163</name>
</gene>
<evidence type="ECO:0000313" key="1">
    <source>
        <dbReference type="Proteomes" id="UP000087766"/>
    </source>
</evidence>
<dbReference type="KEGG" id="vra:106769163"/>
<organism evidence="1 2">
    <name type="scientific">Vigna radiata var. radiata</name>
    <name type="common">Mung bean</name>
    <name type="synonym">Phaseolus aureus</name>
    <dbReference type="NCBI Taxonomy" id="3916"/>
    <lineage>
        <taxon>Eukaryota</taxon>
        <taxon>Viridiplantae</taxon>
        <taxon>Streptophyta</taxon>
        <taxon>Embryophyta</taxon>
        <taxon>Tracheophyta</taxon>
        <taxon>Spermatophyta</taxon>
        <taxon>Magnoliopsida</taxon>
        <taxon>eudicotyledons</taxon>
        <taxon>Gunneridae</taxon>
        <taxon>Pentapetalae</taxon>
        <taxon>rosids</taxon>
        <taxon>fabids</taxon>
        <taxon>Fabales</taxon>
        <taxon>Fabaceae</taxon>
        <taxon>Papilionoideae</taxon>
        <taxon>50 kb inversion clade</taxon>
        <taxon>NPAAA clade</taxon>
        <taxon>indigoferoid/millettioid clade</taxon>
        <taxon>Phaseoleae</taxon>
        <taxon>Vigna</taxon>
    </lineage>
</organism>
<sequence length="113" mass="12798">MLNPSENPSEIGGECETLRERVLWVRERERRSGRARYIKFEPRVARKEKEQIFASDIGCPIDELVCVSIVTNKPSTRWIDDTLSKLIPPVHNETLEGSGSNKNIKSGINLGFS</sequence>
<dbReference type="Proteomes" id="UP000087766">
    <property type="component" value="Chromosome 1"/>
</dbReference>
<dbReference type="GeneID" id="106769163"/>
<dbReference type="RefSeq" id="XP_014510152.1">
    <property type="nucleotide sequence ID" value="XM_014654666.2"/>
</dbReference>
<protein>
    <submittedName>
        <fullName evidence="2">Uncharacterized protein LOC106769163</fullName>
    </submittedName>
</protein>
<dbReference type="AlphaFoldDB" id="A0A1S3UW11"/>
<name>A0A1S3UW11_VIGRR</name>
<reference evidence="1" key="1">
    <citation type="journal article" date="2014" name="Nat. Commun.">
        <title>Genome sequence of mungbean and insights into evolution within Vigna species.</title>
        <authorList>
            <person name="Kang Y.J."/>
            <person name="Kim S.K."/>
            <person name="Kim M.Y."/>
            <person name="Lestari P."/>
            <person name="Kim K.H."/>
            <person name="Ha B.K."/>
            <person name="Jun T.H."/>
            <person name="Hwang W.J."/>
            <person name="Lee T."/>
            <person name="Lee J."/>
            <person name="Shim S."/>
            <person name="Yoon M.Y."/>
            <person name="Jang Y.E."/>
            <person name="Han K.S."/>
            <person name="Taeprayoon P."/>
            <person name="Yoon N."/>
            <person name="Somta P."/>
            <person name="Tanya P."/>
            <person name="Kim K.S."/>
            <person name="Gwag J.G."/>
            <person name="Moon J.K."/>
            <person name="Lee Y.H."/>
            <person name="Park B.S."/>
            <person name="Bombarely A."/>
            <person name="Doyle J.J."/>
            <person name="Jackson S.A."/>
            <person name="Schafleitner R."/>
            <person name="Srinives P."/>
            <person name="Varshney R.K."/>
            <person name="Lee S.H."/>
        </authorList>
    </citation>
    <scope>NUCLEOTIDE SEQUENCE [LARGE SCALE GENOMIC DNA]</scope>
    <source>
        <strain evidence="1">cv. VC1973A</strain>
    </source>
</reference>
<keyword evidence="1" id="KW-1185">Reference proteome</keyword>
<proteinExistence type="predicted"/>